<dbReference type="Proteomes" id="UP000542742">
    <property type="component" value="Unassembled WGS sequence"/>
</dbReference>
<dbReference type="RefSeq" id="WP_184955730.1">
    <property type="nucleotide sequence ID" value="NZ_BOMC01000033.1"/>
</dbReference>
<dbReference type="AlphaFoldDB" id="A0A7W7G6J1"/>
<evidence type="ECO:0000313" key="1">
    <source>
        <dbReference type="EMBL" id="MBB4697644.1"/>
    </source>
</evidence>
<evidence type="ECO:0000313" key="2">
    <source>
        <dbReference type="Proteomes" id="UP000542742"/>
    </source>
</evidence>
<proteinExistence type="predicted"/>
<name>A0A7W7G6J1_9ACTN</name>
<sequence length="514" mass="55496">MGAIGQFYSLRGSVRLARFRLLHHRPSLDRAISHLERGAARLRPGHPDRPLVLAALSNGLLWRYEQTSAAADLDGAAERLQEAIAAPGLPIGERAGFRGDLAAVLRSRFLRYGDPADLDEAIEAASDAVRHSGNPASAVTNRALALLARYELSADTADLLAALRDAREPARGPLHRGLRLGALISALGARYQYTDDPDDLSGAIAAGREALATLSRFDPYRALYANELSLLLRVTGRPELLTEAVEVAEDALRDDPPDNVDHPGRLSTLSMALFMRHLAGGEPDDLRRARELAEQAAAAGALGRPMLLQRVSLIERRWFDVTGDEAALDRGEQAVREALGLIGPGDPLADALRCELAELLRRRPGDPQRRAEARQLLITAVRGRAPTLSIYSALRAAVALGELAAEDGRAADALLGYRRAVELLPTAAWPGLRRTVREARLAEAPRATDAAATAVQAAQPGLAVELLEAGRAVLWSQQLSRRSDLSRLRVAAPATAERLNEIRGWFERPTAEGE</sequence>
<reference evidence="1 2" key="1">
    <citation type="submission" date="2020-08" db="EMBL/GenBank/DDBJ databases">
        <title>Sequencing the genomes of 1000 actinobacteria strains.</title>
        <authorList>
            <person name="Klenk H.-P."/>
        </authorList>
    </citation>
    <scope>NUCLEOTIDE SEQUENCE [LARGE SCALE GENOMIC DNA]</scope>
    <source>
        <strain evidence="1 2">DSM 45518</strain>
    </source>
</reference>
<gene>
    <name evidence="1" type="ORF">BKA14_007792</name>
</gene>
<protein>
    <recommendedName>
        <fullName evidence="3">Tetratricopeptide repeat protein</fullName>
    </recommendedName>
</protein>
<dbReference type="EMBL" id="JACHMF010000001">
    <property type="protein sequence ID" value="MBB4697644.1"/>
    <property type="molecule type" value="Genomic_DNA"/>
</dbReference>
<comment type="caution">
    <text evidence="1">The sequence shown here is derived from an EMBL/GenBank/DDBJ whole genome shotgun (WGS) entry which is preliminary data.</text>
</comment>
<organism evidence="1 2">
    <name type="scientific">Paractinoplanes abujensis</name>
    <dbReference type="NCBI Taxonomy" id="882441"/>
    <lineage>
        <taxon>Bacteria</taxon>
        <taxon>Bacillati</taxon>
        <taxon>Actinomycetota</taxon>
        <taxon>Actinomycetes</taxon>
        <taxon>Micromonosporales</taxon>
        <taxon>Micromonosporaceae</taxon>
        <taxon>Paractinoplanes</taxon>
    </lineage>
</organism>
<evidence type="ECO:0008006" key="3">
    <source>
        <dbReference type="Google" id="ProtNLM"/>
    </source>
</evidence>
<accession>A0A7W7G6J1</accession>
<keyword evidence="2" id="KW-1185">Reference proteome</keyword>